<protein>
    <recommendedName>
        <fullName evidence="4">ECF transporter S component</fullName>
    </recommendedName>
</protein>
<evidence type="ECO:0008006" key="4">
    <source>
        <dbReference type="Google" id="ProtNLM"/>
    </source>
</evidence>
<comment type="caution">
    <text evidence="2">The sequence shown here is derived from an EMBL/GenBank/DDBJ whole genome shotgun (WGS) entry which is preliminary data.</text>
</comment>
<reference evidence="2 3" key="1">
    <citation type="journal article" date="2016" name="Nat. Commun.">
        <title>Thousands of microbial genomes shed light on interconnected biogeochemical processes in an aquifer system.</title>
        <authorList>
            <person name="Anantharaman K."/>
            <person name="Brown C.T."/>
            <person name="Hug L.A."/>
            <person name="Sharon I."/>
            <person name="Castelle C.J."/>
            <person name="Probst A.J."/>
            <person name="Thomas B.C."/>
            <person name="Singh A."/>
            <person name="Wilkins M.J."/>
            <person name="Karaoz U."/>
            <person name="Brodie E.L."/>
            <person name="Williams K.H."/>
            <person name="Hubbard S.S."/>
            <person name="Banfield J.F."/>
        </authorList>
    </citation>
    <scope>NUCLEOTIDE SEQUENCE [LARGE SCALE GENOMIC DNA]</scope>
</reference>
<feature type="transmembrane region" description="Helical" evidence="1">
    <location>
        <begin position="79"/>
        <end position="97"/>
    </location>
</feature>
<organism evidence="2 3">
    <name type="scientific">Candidatus Nealsonbacteria bacterium RIFOXYB1_FULL_40_15</name>
    <dbReference type="NCBI Taxonomy" id="1801677"/>
    <lineage>
        <taxon>Bacteria</taxon>
        <taxon>Candidatus Nealsoniibacteriota</taxon>
    </lineage>
</organism>
<dbReference type="Proteomes" id="UP000177740">
    <property type="component" value="Unassembled WGS sequence"/>
</dbReference>
<feature type="transmembrane region" description="Helical" evidence="1">
    <location>
        <begin position="43"/>
        <end position="67"/>
    </location>
</feature>
<keyword evidence="1" id="KW-1133">Transmembrane helix</keyword>
<feature type="transmembrane region" description="Helical" evidence="1">
    <location>
        <begin position="12"/>
        <end position="31"/>
    </location>
</feature>
<keyword evidence="1" id="KW-0472">Membrane</keyword>
<accession>A0A1G2ENS2</accession>
<proteinExistence type="predicted"/>
<evidence type="ECO:0000256" key="1">
    <source>
        <dbReference type="SAM" id="Phobius"/>
    </source>
</evidence>
<name>A0A1G2ENS2_9BACT</name>
<feature type="transmembrane region" description="Helical" evidence="1">
    <location>
        <begin position="109"/>
        <end position="127"/>
    </location>
</feature>
<evidence type="ECO:0000313" key="3">
    <source>
        <dbReference type="Proteomes" id="UP000177740"/>
    </source>
</evidence>
<dbReference type="AlphaFoldDB" id="A0A1G2ENS2"/>
<dbReference type="STRING" id="1801677.A2365_03010"/>
<sequence>MKSSILTLDRVWTKTALFLFFLSMAILAPFIKIQLITGTIVNMVLFLSVSLLGIEAGVLLGFMPSIVSGFVGFAPLTPFIPYIIASNAILAVSFGLIGKKWGFVPAGLAKFGFLCISSYFMVIFVGQPGLPPAMLWLQIATALGGGTAAHFLLRRI</sequence>
<gene>
    <name evidence="2" type="ORF">A2365_03010</name>
</gene>
<keyword evidence="1" id="KW-0812">Transmembrane</keyword>
<evidence type="ECO:0000313" key="2">
    <source>
        <dbReference type="EMBL" id="OGZ27419.1"/>
    </source>
</evidence>
<feature type="transmembrane region" description="Helical" evidence="1">
    <location>
        <begin position="133"/>
        <end position="153"/>
    </location>
</feature>
<dbReference type="EMBL" id="MHMM01000006">
    <property type="protein sequence ID" value="OGZ27419.1"/>
    <property type="molecule type" value="Genomic_DNA"/>
</dbReference>